<proteinExistence type="inferred from homology"/>
<evidence type="ECO:0000256" key="6">
    <source>
        <dbReference type="ARBA" id="ARBA00037941"/>
    </source>
</evidence>
<evidence type="ECO:0000256" key="4">
    <source>
        <dbReference type="ARBA" id="ARBA00023002"/>
    </source>
</evidence>
<reference evidence="10" key="1">
    <citation type="submission" date="2014-08" db="EMBL/GenBank/DDBJ databases">
        <authorList>
            <person name="Sharma Rahul"/>
            <person name="Thines Marco"/>
        </authorList>
    </citation>
    <scope>NUCLEOTIDE SEQUENCE</scope>
</reference>
<dbReference type="PANTHER" id="PTHR43104">
    <property type="entry name" value="L-2-HYDROXYGLUTARATE DEHYDROGENASE, MITOCHONDRIAL"/>
    <property type="match status" value="1"/>
</dbReference>
<dbReference type="InterPro" id="IPR006076">
    <property type="entry name" value="FAD-dep_OxRdtase"/>
</dbReference>
<dbReference type="EC" id="1.1.99.2" evidence="7"/>
<comment type="similarity">
    <text evidence="6">Belongs to the L2HGDH family.</text>
</comment>
<evidence type="ECO:0000256" key="8">
    <source>
        <dbReference type="ARBA" id="ARBA00041137"/>
    </source>
</evidence>
<keyword evidence="3" id="KW-0274">FAD</keyword>
<organism evidence="10">
    <name type="scientific">Phaffia rhodozyma</name>
    <name type="common">Yeast</name>
    <name type="synonym">Xanthophyllomyces dendrorhous</name>
    <dbReference type="NCBI Taxonomy" id="264483"/>
    <lineage>
        <taxon>Eukaryota</taxon>
        <taxon>Fungi</taxon>
        <taxon>Dikarya</taxon>
        <taxon>Basidiomycota</taxon>
        <taxon>Agaricomycotina</taxon>
        <taxon>Tremellomycetes</taxon>
        <taxon>Cystofilobasidiales</taxon>
        <taxon>Mrakiaceae</taxon>
        <taxon>Phaffia</taxon>
    </lineage>
</organism>
<accession>A0A0F7SXA5</accession>
<feature type="domain" description="FAD dependent oxidoreductase" evidence="9">
    <location>
        <begin position="21"/>
        <end position="407"/>
    </location>
</feature>
<keyword evidence="4" id="KW-0560">Oxidoreductase</keyword>
<dbReference type="Gene3D" id="3.50.50.60">
    <property type="entry name" value="FAD/NAD(P)-binding domain"/>
    <property type="match status" value="1"/>
</dbReference>
<evidence type="ECO:0000259" key="9">
    <source>
        <dbReference type="Pfam" id="PF01266"/>
    </source>
</evidence>
<dbReference type="Gene3D" id="3.30.9.10">
    <property type="entry name" value="D-Amino Acid Oxidase, subunit A, domain 2"/>
    <property type="match status" value="1"/>
</dbReference>
<name>A0A0F7SXA5_PHARH</name>
<evidence type="ECO:0000256" key="3">
    <source>
        <dbReference type="ARBA" id="ARBA00022827"/>
    </source>
</evidence>
<evidence type="ECO:0000313" key="10">
    <source>
        <dbReference type="EMBL" id="CED85290.1"/>
    </source>
</evidence>
<evidence type="ECO:0000256" key="5">
    <source>
        <dbReference type="ARBA" id="ARBA00036066"/>
    </source>
</evidence>
<protein>
    <recommendedName>
        <fullName evidence="8">L-2-hydroxyglutarate dehydrogenase, mitochondrial</fullName>
        <ecNumber evidence="7">1.1.99.2</ecNumber>
    </recommendedName>
</protein>
<dbReference type="GO" id="GO:0047545">
    <property type="term" value="F:(S)-2-hydroxyglutarate dehydrogenase activity"/>
    <property type="evidence" value="ECO:0007669"/>
    <property type="project" value="UniProtKB-EC"/>
</dbReference>
<evidence type="ECO:0000256" key="1">
    <source>
        <dbReference type="ARBA" id="ARBA00001974"/>
    </source>
</evidence>
<dbReference type="InterPro" id="IPR036188">
    <property type="entry name" value="FAD/NAD-bd_sf"/>
</dbReference>
<evidence type="ECO:0000256" key="2">
    <source>
        <dbReference type="ARBA" id="ARBA00022630"/>
    </source>
</evidence>
<dbReference type="Pfam" id="PF01266">
    <property type="entry name" value="DAO"/>
    <property type="match status" value="1"/>
</dbReference>
<dbReference type="AlphaFoldDB" id="A0A0F7SXA5"/>
<sequence length="453" mass="49991">MVSAKSLLSKFPMRPPDMTVDHLVVGGGVIGLAISEALVKRFPRKTTYLVERKKAVGQETSSRSSEVIHAGIYYPKNSLKTRFCTRGRDLLYERCKADSIPHKKTGKLVVAGKNKRNILYVGELFSHTQDPLVNTESFYLTGDEAREMEPALSPELMCALYSPLTGIVDSHSLMSSMQSNIESSPNGEIVLGTQVLRIEPSFDPTPSNPNTGYLVQMLTSGSTTPDVILAKSLVLSTGLSTFHLLNSLLPSDIPQITPHYAKGSYLSYSGKGAEGINTLIYPVPEQDMTGLGTHLTLDLDGKVRFGPDIEWIGENGEWKEDMDFWEKQLGPSEERKELMFRAISSYLPNVEYSGLKPDYAGIRPNIVGPGETNPDFKIYHSIPKLPNFVGLANMSSPGLTSSLAIGEGIERFFAREIYASEPEAIEGELGPVVGNTKEEWWGVADNKPWWKVW</sequence>
<dbReference type="SUPFAM" id="SSF51905">
    <property type="entry name" value="FAD/NAD(P)-binding domain"/>
    <property type="match status" value="1"/>
</dbReference>
<comment type="cofactor">
    <cofactor evidence="1">
        <name>FAD</name>
        <dbReference type="ChEBI" id="CHEBI:57692"/>
    </cofactor>
</comment>
<evidence type="ECO:0000256" key="7">
    <source>
        <dbReference type="ARBA" id="ARBA00038878"/>
    </source>
</evidence>
<dbReference type="PANTHER" id="PTHR43104:SF4">
    <property type="entry name" value="L-2-HYDROXYGLUTARATE DEHYDROGENASE, MITOCHONDRIAL"/>
    <property type="match status" value="1"/>
</dbReference>
<keyword evidence="2" id="KW-0285">Flavoprotein</keyword>
<dbReference type="EMBL" id="LN483332">
    <property type="protein sequence ID" value="CED85290.1"/>
    <property type="molecule type" value="Genomic_DNA"/>
</dbReference>
<comment type="catalytic activity">
    <reaction evidence="5">
        <text>(S)-2-hydroxyglutarate + A = 2-oxoglutarate + AH2</text>
        <dbReference type="Rhea" id="RHEA:21252"/>
        <dbReference type="ChEBI" id="CHEBI:13193"/>
        <dbReference type="ChEBI" id="CHEBI:16782"/>
        <dbReference type="ChEBI" id="CHEBI:16810"/>
        <dbReference type="ChEBI" id="CHEBI:17499"/>
        <dbReference type="EC" id="1.1.99.2"/>
    </reaction>
</comment>